<dbReference type="SUPFAM" id="SSF51126">
    <property type="entry name" value="Pectin lyase-like"/>
    <property type="match status" value="1"/>
</dbReference>
<feature type="signal peptide" evidence="1">
    <location>
        <begin position="1"/>
        <end position="21"/>
    </location>
</feature>
<dbReference type="SUPFAM" id="SSF50156">
    <property type="entry name" value="PDZ domain-like"/>
    <property type="match status" value="1"/>
</dbReference>
<evidence type="ECO:0000313" key="3">
    <source>
        <dbReference type="Proteomes" id="UP001065174"/>
    </source>
</evidence>
<dbReference type="Gene3D" id="2.160.20.10">
    <property type="entry name" value="Single-stranded right-handed beta-helix, Pectin lyase-like"/>
    <property type="match status" value="2"/>
</dbReference>
<dbReference type="InterPro" id="IPR006626">
    <property type="entry name" value="PbH1"/>
</dbReference>
<evidence type="ECO:0000313" key="2">
    <source>
        <dbReference type="EMBL" id="UXP32641.1"/>
    </source>
</evidence>
<dbReference type="InterPro" id="IPR036034">
    <property type="entry name" value="PDZ_sf"/>
</dbReference>
<dbReference type="RefSeq" id="WP_262310076.1">
    <property type="nucleotide sequence ID" value="NZ_CP106679.1"/>
</dbReference>
<dbReference type="InterPro" id="IPR012334">
    <property type="entry name" value="Pectin_lyas_fold"/>
</dbReference>
<proteinExistence type="predicted"/>
<gene>
    <name evidence="2" type="ORF">N6H18_01480</name>
</gene>
<reference evidence="2" key="1">
    <citation type="submission" date="2022-09" db="EMBL/GenBank/DDBJ databases">
        <title>Comparative genomics and taxonomic characterization of three novel marine species of genus Reichenbachiella exhibiting antioxidant and polysaccharide degradation activities.</title>
        <authorList>
            <person name="Muhammad N."/>
            <person name="Lee Y.-J."/>
            <person name="Ko J."/>
            <person name="Kim S.-G."/>
        </authorList>
    </citation>
    <scope>NUCLEOTIDE SEQUENCE</scope>
    <source>
        <strain evidence="2">BKB1-1</strain>
    </source>
</reference>
<dbReference type="Gene3D" id="2.30.42.10">
    <property type="match status" value="1"/>
</dbReference>
<dbReference type="PROSITE" id="PS51257">
    <property type="entry name" value="PROKAR_LIPOPROTEIN"/>
    <property type="match status" value="1"/>
</dbReference>
<name>A0ABY6CQ44_9BACT</name>
<organism evidence="2 3">
    <name type="scientific">Reichenbachiella agarivorans</name>
    <dbReference type="NCBI Taxonomy" id="2979464"/>
    <lineage>
        <taxon>Bacteria</taxon>
        <taxon>Pseudomonadati</taxon>
        <taxon>Bacteroidota</taxon>
        <taxon>Cytophagia</taxon>
        <taxon>Cytophagales</taxon>
        <taxon>Reichenbachiellaceae</taxon>
        <taxon>Reichenbachiella</taxon>
    </lineage>
</organism>
<dbReference type="SMART" id="SM00710">
    <property type="entry name" value="PbH1"/>
    <property type="match status" value="4"/>
</dbReference>
<feature type="chain" id="PRO_5047312440" evidence="1">
    <location>
        <begin position="22"/>
        <end position="788"/>
    </location>
</feature>
<accession>A0ABY6CQ44</accession>
<dbReference type="InterPro" id="IPR011050">
    <property type="entry name" value="Pectin_lyase_fold/virulence"/>
</dbReference>
<protein>
    <submittedName>
        <fullName evidence="2">Right-handed parallel beta-helix repeat-containing protein</fullName>
    </submittedName>
</protein>
<dbReference type="EMBL" id="CP106679">
    <property type="protein sequence ID" value="UXP32641.1"/>
    <property type="molecule type" value="Genomic_DNA"/>
</dbReference>
<dbReference type="PANTHER" id="PTHR36453:SF1">
    <property type="entry name" value="RIGHT HANDED BETA HELIX DOMAIN-CONTAINING PROTEIN"/>
    <property type="match status" value="1"/>
</dbReference>
<dbReference type="PANTHER" id="PTHR36453">
    <property type="entry name" value="SECRETED PROTEIN-RELATED"/>
    <property type="match status" value="1"/>
</dbReference>
<evidence type="ECO:0000256" key="1">
    <source>
        <dbReference type="SAM" id="SignalP"/>
    </source>
</evidence>
<keyword evidence="1" id="KW-0732">Signal</keyword>
<dbReference type="Proteomes" id="UP001065174">
    <property type="component" value="Chromosome"/>
</dbReference>
<sequence length="788" mass="87884">MKKTICYCALLLLGWVSILSGCEQPSVQIFVDVSGPQDADGSKEKPFPTLAQAIARAEQIKSASTPIALTIEMEPGEYYLSSPILISPLLSGLTLKGKGSDQVVLKGSVPLDLDWKNHGDSIVVASLNQNINFDQFLANGKLQILARYPNYSEEGGYWQGHAADAISPERIQTWQHPEGAYFHAMHSGKWGGFHFEITGVDSTGNAILAGGQQNNRPSRPHEQYRMVENVLEELDSPGEWFLDRDNQKIYYWPELGLDLATAKFEGTVLENLISIQGDEKEPVRDVVITGIKFEHTKRTFMNEYEQLLRSDWSIFRGGALFVAGAEHCSISDCEFVNLGGNVVFVSGYNRDITLSQNHIHESGASAICFVGESSAVRSPAFRYGEFVPVQEMDTLSGPQNDFYPKNCLVENNLIYRIGRVEKQTAGVEIAMSMNITVRNNSIYDVPRAGINIGDGTWGGHVLEYNDVFNTVLETGDHGSFNSWGRDRFWHPNRQYMDSLTLAHRSITGWDAIHTTVIRNNRFRCDHGWDIDLDDGSTNYHIYNNLCLNGGIKLREGFDRVVENNIMINNGFHPHVWFANSKDIFRNNITMKSHQDVGMRGWGQQVDHNLFTNEDALQLSLTKGVDSASVFGDPLFLDPTQLNFEVGDDSPALKVGFQNFPMDAFGVQIPALKALAKTPEVPIIDPEYQGENTVPNAIIWMGMKLKSIETMAEQSAAGLHEMQGAWVMKIMDRQPKALGVREGDVILKIGDTKIRSTDDLLGLDMVKMSETKAEISVMRNQAIHTQPLK</sequence>
<keyword evidence="3" id="KW-1185">Reference proteome</keyword>